<dbReference type="EMBL" id="AALGDA010000062">
    <property type="protein sequence ID" value="ECY9783978.1"/>
    <property type="molecule type" value="Genomic_DNA"/>
</dbReference>
<evidence type="ECO:0000313" key="20">
    <source>
        <dbReference type="Proteomes" id="UP000840197"/>
    </source>
</evidence>
<evidence type="ECO:0000313" key="8">
    <source>
        <dbReference type="EMBL" id="KAA9453203.1"/>
    </source>
</evidence>
<dbReference type="EMBL" id="QXLS01000001">
    <property type="protein sequence ID" value="RKA11128.1"/>
    <property type="molecule type" value="Genomic_DNA"/>
</dbReference>
<dbReference type="Proteomes" id="UP000840197">
    <property type="component" value="Unassembled WGS sequence"/>
</dbReference>
<organism evidence="1 12">
    <name type="scientific">Listeria monocytogenes</name>
    <dbReference type="NCBI Taxonomy" id="1639"/>
    <lineage>
        <taxon>Bacteria</taxon>
        <taxon>Bacillati</taxon>
        <taxon>Bacillota</taxon>
        <taxon>Bacilli</taxon>
        <taxon>Bacillales</taxon>
        <taxon>Listeriaceae</taxon>
        <taxon>Listeria</taxon>
    </lineage>
</organism>
<dbReference type="OMA" id="MYYYLVY"/>
<evidence type="ECO:0000313" key="4">
    <source>
        <dbReference type="EMBL" id="EAG4462273.1"/>
    </source>
</evidence>
<evidence type="ECO:0000313" key="9">
    <source>
        <dbReference type="EMBL" id="NYA00683.1"/>
    </source>
</evidence>
<evidence type="ECO:0000313" key="2">
    <source>
        <dbReference type="EMBL" id="EAC7479163.1"/>
    </source>
</evidence>
<evidence type="ECO:0000313" key="12">
    <source>
        <dbReference type="Proteomes" id="UP000365297"/>
    </source>
</evidence>
<comment type="caution">
    <text evidence="1">The sequence shown here is derived from an EMBL/GenBank/DDBJ whole genome shotgun (WGS) entry which is preliminary data.</text>
</comment>
<reference evidence="9 19" key="7">
    <citation type="submission" date="2020-06" db="EMBL/GenBank/DDBJ databases">
        <title>Two Listeria outbreaks in Switzerland in 2018 and 2020.</title>
        <authorList>
            <person name="Stevens M.J.A."/>
            <person name="Bloemberg G."/>
            <person name="Nusch-Inderbinnen M."/>
            <person name="Stephan R."/>
        </authorList>
    </citation>
    <scope>NUCLEOTIDE SEQUENCE [LARGE SCALE GENOMIC DNA]</scope>
    <source>
        <strain evidence="9 19">N18-0707</strain>
    </source>
</reference>
<dbReference type="EMBL" id="AAAJWF010000001">
    <property type="protein sequence ID" value="EAC7479163.1"/>
    <property type="molecule type" value="Genomic_DNA"/>
</dbReference>
<reference evidence="6 16" key="5">
    <citation type="submission" date="2019-09" db="EMBL/GenBank/DDBJ databases">
        <authorList>
            <consortium name="PulseNet: The National Subtyping Network for Foodborne Disease Surveillance"/>
            <person name="Tarr C.L."/>
            <person name="Trees E."/>
            <person name="Katz L.S."/>
            <person name="Carleton-Romer H.A."/>
            <person name="Stroika S."/>
            <person name="Kucerova Z."/>
            <person name="Roache K.F."/>
            <person name="Sabol A.L."/>
            <person name="Besser J."/>
            <person name="Gerner-Smidt P."/>
        </authorList>
    </citation>
    <scope>NUCLEOTIDE SEQUENCE [LARGE SCALE GENOMIC DNA]</scope>
    <source>
        <strain evidence="6 16">PNUSAL005692</strain>
    </source>
</reference>
<reference evidence="8 15" key="3">
    <citation type="submission" date="2018-04" db="EMBL/GenBank/DDBJ databases">
        <title>Genome Analysis of a Prevalent Clone of Listeria monocytogenes Sequence Type 87 in China.</title>
        <authorList>
            <person name="Wang Y."/>
        </authorList>
    </citation>
    <scope>NUCLEOTIDE SEQUENCE [LARGE SCALE GENOMIC DNA]</scope>
    <source>
        <strain evidence="8 15">ICDC_LM1523</strain>
    </source>
</reference>
<dbReference type="RefSeq" id="WP_003727269.1">
    <property type="nucleotide sequence ID" value="NC_021825.2"/>
</dbReference>
<dbReference type="EMBL" id="AABBZO010000008">
    <property type="protein sequence ID" value="EAG4462273.1"/>
    <property type="molecule type" value="Genomic_DNA"/>
</dbReference>
<dbReference type="KEGG" id="lmv:Y193_12875"/>
<dbReference type="EMBL" id="JACAVN010000001">
    <property type="protein sequence ID" value="NYA00683.1"/>
    <property type="molecule type" value="Genomic_DNA"/>
</dbReference>
<dbReference type="Proteomes" id="UP000544530">
    <property type="component" value="Unassembled WGS sequence"/>
</dbReference>
<reference evidence="12 13" key="4">
    <citation type="submission" date="2018-06" db="EMBL/GenBank/DDBJ databases">
        <authorList>
            <consortium name="GenomeTrakr: Next Generation Sequencing Network for Food Pathogen Tracability"/>
        </authorList>
    </citation>
    <scope>NUCLEOTIDE SEQUENCE [LARGE SCALE GENOMIC DNA]</scope>
    <source>
        <strain evidence="2 13">CFSAN008042</strain>
        <strain evidence="4 18">CFSAN063727</strain>
        <strain evidence="1 12">FDA00007096</strain>
        <strain evidence="3 14">FDA00008584</strain>
        <strain evidence="5 17">LS1344</strain>
    </source>
</reference>
<dbReference type="GO" id="GO:0009295">
    <property type="term" value="C:nucleoid"/>
    <property type="evidence" value="ECO:0007669"/>
    <property type="project" value="InterPro"/>
</dbReference>
<dbReference type="Proteomes" id="UP000527632">
    <property type="component" value="Unassembled WGS sequence"/>
</dbReference>
<dbReference type="Proteomes" id="UP000489121">
    <property type="component" value="Unassembled WGS sequence"/>
</dbReference>
<dbReference type="AlphaFoldDB" id="A0A0B8RAR6"/>
<evidence type="ECO:0000313" key="16">
    <source>
        <dbReference type="Proteomes" id="UP000489121"/>
    </source>
</evidence>
<reference evidence="7" key="6">
    <citation type="submission" date="2020-01" db="EMBL/GenBank/DDBJ databases">
        <authorList>
            <consortium name="NCBI Pathogen Detection Project"/>
        </authorList>
    </citation>
    <scope>NUCLEOTIDE SEQUENCE</scope>
    <source>
        <strain evidence="7">CFIAFB20130012</strain>
    </source>
</reference>
<dbReference type="KEGG" id="lmok:CQ02_03090"/>
<dbReference type="Proteomes" id="UP000368512">
    <property type="component" value="Unassembled WGS sequence"/>
</dbReference>
<gene>
    <name evidence="1" type="ORF">ARY78_11405</name>
    <name evidence="4" type="ORF">CA369_08245</name>
    <name evidence="8" type="ORF">DCK61_01750</name>
    <name evidence="2" type="ORF">DQ70_00515</name>
    <name evidence="10" type="ORF">DYZ80_00661</name>
    <name evidence="5" type="ORF">E5F58_03610</name>
    <name evidence="6" type="ORF">F6515_13385</name>
    <name evidence="7" type="ORF">GYR60_08460</name>
    <name evidence="9" type="ORF">HZJ64_02470</name>
    <name evidence="3" type="ORF">QD52_03605</name>
</gene>
<evidence type="ECO:0000313" key="3">
    <source>
        <dbReference type="EMBL" id="EAD1184167.1"/>
    </source>
</evidence>
<dbReference type="Proteomes" id="UP000528151">
    <property type="component" value="Unassembled WGS sequence"/>
</dbReference>
<proteinExistence type="predicted"/>
<evidence type="ECO:0000313" key="13">
    <source>
        <dbReference type="Proteomes" id="UP000368512"/>
    </source>
</evidence>
<dbReference type="Proteomes" id="UP000460224">
    <property type="component" value="Unassembled WGS sequence"/>
</dbReference>
<dbReference type="InterPro" id="IPR007358">
    <property type="entry name" value="Nucleoid_associated_NdpA"/>
</dbReference>
<protein>
    <submittedName>
        <fullName evidence="1">Nucleoid-associated protein</fullName>
    </submittedName>
</protein>
<evidence type="ECO:0000313" key="5">
    <source>
        <dbReference type="EMBL" id="EAH4241085.1"/>
    </source>
</evidence>
<evidence type="ECO:0000313" key="10">
    <source>
        <dbReference type="EMBL" id="RKA11128.1"/>
    </source>
</evidence>
<dbReference type="EMBL" id="AAALRN010000001">
    <property type="protein sequence ID" value="EAD1184167.1"/>
    <property type="molecule type" value="Genomic_DNA"/>
</dbReference>
<dbReference type="EMBL" id="QDAY01000001">
    <property type="protein sequence ID" value="KAA9453203.1"/>
    <property type="molecule type" value="Genomic_DNA"/>
</dbReference>
<evidence type="ECO:0000313" key="14">
    <source>
        <dbReference type="Proteomes" id="UP000403352"/>
    </source>
</evidence>
<evidence type="ECO:0000313" key="17">
    <source>
        <dbReference type="Proteomes" id="UP000527632"/>
    </source>
</evidence>
<reference evidence="10 11" key="1">
    <citation type="journal article" date="2018" name="BMC Genomics">
        <title>Genes significantly associated with lineage II food isolates of Listeria monocytogenes.</title>
        <authorList>
            <person name="Pirone-Davies C."/>
            <person name="Chen Y."/>
            <person name="Pightling A."/>
            <person name="Ryan G."/>
            <person name="Wang Y."/>
            <person name="Yao K."/>
            <person name="Hoffmann M."/>
            <person name="Allard M.W."/>
        </authorList>
    </citation>
    <scope>NUCLEOTIDE SEQUENCE [LARGE SCALE GENOMIC DNA]</scope>
    <source>
        <strain evidence="10 11">PNUSAL000550</strain>
    </source>
</reference>
<dbReference type="Proteomes" id="UP000365297">
    <property type="component" value="Unassembled WGS sequence"/>
</dbReference>
<evidence type="ECO:0000313" key="19">
    <source>
        <dbReference type="Proteomes" id="UP000544530"/>
    </source>
</evidence>
<dbReference type="Pfam" id="PF04245">
    <property type="entry name" value="NA37"/>
    <property type="match status" value="1"/>
</dbReference>
<evidence type="ECO:0000313" key="18">
    <source>
        <dbReference type="Proteomes" id="UP000528151"/>
    </source>
</evidence>
<evidence type="ECO:0000313" key="11">
    <source>
        <dbReference type="Proteomes" id="UP000272537"/>
    </source>
</evidence>
<dbReference type="Proteomes" id="UP000272537">
    <property type="component" value="Unassembled WGS sequence"/>
</dbReference>
<dbReference type="EMBL" id="AABGUK010000001">
    <property type="protein sequence ID" value="EAH4241085.1"/>
    <property type="molecule type" value="Genomic_DNA"/>
</dbReference>
<dbReference type="Proteomes" id="UP000403352">
    <property type="component" value="Unassembled WGS sequence"/>
</dbReference>
<name>A0A0B8RAR6_LISMN</name>
<dbReference type="EMBL" id="DAAIHR010000007">
    <property type="protein sequence ID" value="HAB8398552.1"/>
    <property type="molecule type" value="Genomic_DNA"/>
</dbReference>
<accession>A0A0B8RAR6</accession>
<sequence>MPDFSYAKITKLVVHFAGNKAREEGTEVSANVLADIGSEMNQTLASIFLEPFNKDEYYQFTHETDLDFNEVRTFAANMFVAEDEFLDESKKILEHLYSETTHPNIKSGDVWIFFIEGCVVDGDFTNGIGIFKVENKEVFLKNDFNGREFQIGYDKGITGTDLDKGCLVFNVDHDTGNKVLILDRLNRGDSVYWKDKFLSIDKITDEKFYTEGFVEVCTDYIKQREESLLDKSNFVKATSEYLAGEETLNIAEFARTTIEKPEEITEFNTMVDTFERENNVRFPETFQLDEEKREKLSKKIRKTIKLGKNISVVVKDLEQLEETDFVQGYDEEKGKNYMIVYYD</sequence>
<evidence type="ECO:0000313" key="15">
    <source>
        <dbReference type="Proteomes" id="UP000460224"/>
    </source>
</evidence>
<dbReference type="EMBL" id="AAAIXK010000006">
    <property type="protein sequence ID" value="EAC5551035.1"/>
    <property type="molecule type" value="Genomic_DNA"/>
</dbReference>
<reference evidence="7 20" key="2">
    <citation type="journal article" date="2018" name="Genome Biol.">
        <title>SKESA: strategic k-mer extension for scrupulous assemblies.</title>
        <authorList>
            <person name="Souvorov A."/>
            <person name="Agarwala R."/>
            <person name="Lipman D.J."/>
        </authorList>
    </citation>
    <scope>NUCLEOTIDE SEQUENCE [LARGE SCALE GENOMIC DNA]</scope>
    <source>
        <strain evidence="7 20">CFIAFB20130012</strain>
    </source>
</reference>
<evidence type="ECO:0000313" key="1">
    <source>
        <dbReference type="EMBL" id="EAC5551035.1"/>
    </source>
</evidence>
<evidence type="ECO:0000313" key="7">
    <source>
        <dbReference type="EMBL" id="HAB8398552.1"/>
    </source>
</evidence>
<evidence type="ECO:0000313" key="6">
    <source>
        <dbReference type="EMBL" id="ECY9783978.1"/>
    </source>
</evidence>